<dbReference type="PROSITE" id="PS51257">
    <property type="entry name" value="PROKAR_LIPOPROTEIN"/>
    <property type="match status" value="1"/>
</dbReference>
<dbReference type="EMBL" id="JAAVTX010000005">
    <property type="protein sequence ID" value="NKE46587.1"/>
    <property type="molecule type" value="Genomic_DNA"/>
</dbReference>
<evidence type="ECO:0000313" key="2">
    <source>
        <dbReference type="Proteomes" id="UP000765160"/>
    </source>
</evidence>
<evidence type="ECO:0000313" key="1">
    <source>
        <dbReference type="EMBL" id="NKE46587.1"/>
    </source>
</evidence>
<comment type="caution">
    <text evidence="1">The sequence shown here is derived from an EMBL/GenBank/DDBJ whole genome shotgun (WGS) entry which is preliminary data.</text>
</comment>
<proteinExistence type="predicted"/>
<organism evidence="1 2">
    <name type="scientific">Falsiroseomonas frigidaquae</name>
    <dbReference type="NCBI Taxonomy" id="487318"/>
    <lineage>
        <taxon>Bacteria</taxon>
        <taxon>Pseudomonadati</taxon>
        <taxon>Pseudomonadota</taxon>
        <taxon>Alphaproteobacteria</taxon>
        <taxon>Acetobacterales</taxon>
        <taxon>Roseomonadaceae</taxon>
        <taxon>Falsiroseomonas</taxon>
    </lineage>
</organism>
<protein>
    <recommendedName>
        <fullName evidence="3">Lipoprotein</fullName>
    </recommendedName>
</protein>
<name>A0ABX1F2L9_9PROT</name>
<keyword evidence="2" id="KW-1185">Reference proteome</keyword>
<dbReference type="RefSeq" id="WP_168051116.1">
    <property type="nucleotide sequence ID" value="NZ_JAATJR010000005.1"/>
</dbReference>
<evidence type="ECO:0008006" key="3">
    <source>
        <dbReference type="Google" id="ProtNLM"/>
    </source>
</evidence>
<dbReference type="Proteomes" id="UP000765160">
    <property type="component" value="Unassembled WGS sequence"/>
</dbReference>
<accession>A0ABX1F2L9</accession>
<sequence>MNRRIGALGAAALALSGCVQEPQRSVVVVPSQSCNTAFRVVNASSRTVERLYFSHSSMNGWGNDQLGSSVLLPGRQVSYRAANTGNYDFRVIWNNGQAAELRRINVCVASRITVTNSGLRAN</sequence>
<reference evidence="1 2" key="1">
    <citation type="submission" date="2020-03" db="EMBL/GenBank/DDBJ databases">
        <title>Roseomonas selenitidurans sp. nov. isolated from soil.</title>
        <authorList>
            <person name="Liu H."/>
        </authorList>
    </citation>
    <scope>NUCLEOTIDE SEQUENCE [LARGE SCALE GENOMIC DNA]</scope>
    <source>
        <strain evidence="1 2">JCM 15073</strain>
    </source>
</reference>
<gene>
    <name evidence="1" type="ORF">HB662_17530</name>
</gene>